<keyword evidence="2" id="KW-0732">Signal</keyword>
<evidence type="ECO:0000313" key="4">
    <source>
        <dbReference type="RefSeq" id="XP_016940552.3"/>
    </source>
</evidence>
<feature type="chain" id="PRO_5046332503" evidence="2">
    <location>
        <begin position="20"/>
        <end position="103"/>
    </location>
</feature>
<organism evidence="3 4">
    <name type="scientific">Drosophila suzukii</name>
    <name type="common">Spotted-wing drosophila fruit fly</name>
    <dbReference type="NCBI Taxonomy" id="28584"/>
    <lineage>
        <taxon>Eukaryota</taxon>
        <taxon>Metazoa</taxon>
        <taxon>Ecdysozoa</taxon>
        <taxon>Arthropoda</taxon>
        <taxon>Hexapoda</taxon>
        <taxon>Insecta</taxon>
        <taxon>Pterygota</taxon>
        <taxon>Neoptera</taxon>
        <taxon>Endopterygota</taxon>
        <taxon>Diptera</taxon>
        <taxon>Brachycera</taxon>
        <taxon>Muscomorpha</taxon>
        <taxon>Ephydroidea</taxon>
        <taxon>Drosophilidae</taxon>
        <taxon>Drosophila</taxon>
        <taxon>Sophophora</taxon>
    </lineage>
</organism>
<feature type="compositionally biased region" description="Gly residues" evidence="1">
    <location>
        <begin position="41"/>
        <end position="51"/>
    </location>
</feature>
<reference evidence="4" key="1">
    <citation type="submission" date="2025-08" db="UniProtKB">
        <authorList>
            <consortium name="RefSeq"/>
        </authorList>
    </citation>
    <scope>IDENTIFICATION</scope>
</reference>
<dbReference type="GeneID" id="108017893"/>
<keyword evidence="3" id="KW-1185">Reference proteome</keyword>
<gene>
    <name evidence="4" type="primary">DptA</name>
</gene>
<evidence type="ECO:0000313" key="3">
    <source>
        <dbReference type="Proteomes" id="UP001652628"/>
    </source>
</evidence>
<feature type="region of interest" description="Disordered" evidence="1">
    <location>
        <begin position="27"/>
        <end position="51"/>
    </location>
</feature>
<accession>A0AB39ZPP9</accession>
<dbReference type="RefSeq" id="XP_016940552.3">
    <property type="nucleotide sequence ID" value="XM_017085063.4"/>
</dbReference>
<sequence>MQSTIFFGLLCCAIGATLAHPMPEDMTMKATPPPQYPLNLQGGGGGQRGDGFGFGVQGHEKVWTSDNGRHEIGVNGGYAQHLGGPYGNSPPQWNVGTSYTYRF</sequence>
<proteinExistence type="predicted"/>
<name>A0AB39ZPP9_DROSZ</name>
<evidence type="ECO:0000256" key="2">
    <source>
        <dbReference type="SAM" id="SignalP"/>
    </source>
</evidence>
<dbReference type="Proteomes" id="UP001652628">
    <property type="component" value="Chromosome 2R"/>
</dbReference>
<dbReference type="AlphaFoldDB" id="A0AB39ZPP9"/>
<feature type="signal peptide" evidence="2">
    <location>
        <begin position="1"/>
        <end position="19"/>
    </location>
</feature>
<evidence type="ECO:0000256" key="1">
    <source>
        <dbReference type="SAM" id="MobiDB-lite"/>
    </source>
</evidence>
<protein>
    <submittedName>
        <fullName evidence="4">Diptericin A</fullName>
    </submittedName>
</protein>